<feature type="compositionally biased region" description="Polar residues" evidence="1">
    <location>
        <begin position="397"/>
        <end position="414"/>
    </location>
</feature>
<feature type="compositionally biased region" description="Polar residues" evidence="1">
    <location>
        <begin position="17"/>
        <end position="31"/>
    </location>
</feature>
<feature type="region of interest" description="Disordered" evidence="1">
    <location>
        <begin position="507"/>
        <end position="543"/>
    </location>
</feature>
<accession>A0AA39ZWQ7</accession>
<keyword evidence="3" id="KW-1185">Reference proteome</keyword>
<feature type="region of interest" description="Disordered" evidence="1">
    <location>
        <begin position="439"/>
        <end position="483"/>
    </location>
</feature>
<feature type="region of interest" description="Disordered" evidence="1">
    <location>
        <begin position="96"/>
        <end position="116"/>
    </location>
</feature>
<organism evidence="2 3">
    <name type="scientific">Lasiosphaeris hirsuta</name>
    <dbReference type="NCBI Taxonomy" id="260670"/>
    <lineage>
        <taxon>Eukaryota</taxon>
        <taxon>Fungi</taxon>
        <taxon>Dikarya</taxon>
        <taxon>Ascomycota</taxon>
        <taxon>Pezizomycotina</taxon>
        <taxon>Sordariomycetes</taxon>
        <taxon>Sordariomycetidae</taxon>
        <taxon>Sordariales</taxon>
        <taxon>Lasiosphaeriaceae</taxon>
        <taxon>Lasiosphaeris</taxon>
    </lineage>
</organism>
<reference evidence="2" key="1">
    <citation type="submission" date="2023-06" db="EMBL/GenBank/DDBJ databases">
        <title>Genome-scale phylogeny and comparative genomics of the fungal order Sordariales.</title>
        <authorList>
            <consortium name="Lawrence Berkeley National Laboratory"/>
            <person name="Hensen N."/>
            <person name="Bonometti L."/>
            <person name="Westerberg I."/>
            <person name="Brannstrom I.O."/>
            <person name="Guillou S."/>
            <person name="Cros-Aarteil S."/>
            <person name="Calhoun S."/>
            <person name="Haridas S."/>
            <person name="Kuo A."/>
            <person name="Mondo S."/>
            <person name="Pangilinan J."/>
            <person name="Riley R."/>
            <person name="Labutti K."/>
            <person name="Andreopoulos B."/>
            <person name="Lipzen A."/>
            <person name="Chen C."/>
            <person name="Yanf M."/>
            <person name="Daum C."/>
            <person name="Ng V."/>
            <person name="Clum A."/>
            <person name="Steindorff A."/>
            <person name="Ohm R."/>
            <person name="Martin F."/>
            <person name="Silar P."/>
            <person name="Natvig D."/>
            <person name="Lalanne C."/>
            <person name="Gautier V."/>
            <person name="Ament-Velasquez S.L."/>
            <person name="Kruys A."/>
            <person name="Hutchinson M.I."/>
            <person name="Powell A.J."/>
            <person name="Barry K."/>
            <person name="Miller A.N."/>
            <person name="Grigoriev I.V."/>
            <person name="Debuchy R."/>
            <person name="Gladieux P."/>
            <person name="Thoren M.H."/>
            <person name="Johannesson H."/>
        </authorList>
    </citation>
    <scope>NUCLEOTIDE SEQUENCE</scope>
    <source>
        <strain evidence="2">SMH4607-1</strain>
    </source>
</reference>
<evidence type="ECO:0000313" key="2">
    <source>
        <dbReference type="EMBL" id="KAK0704967.1"/>
    </source>
</evidence>
<name>A0AA39ZWQ7_9PEZI</name>
<feature type="compositionally biased region" description="Basic residues" evidence="1">
    <location>
        <begin position="332"/>
        <end position="341"/>
    </location>
</feature>
<feature type="region of interest" description="Disordered" evidence="1">
    <location>
        <begin position="385"/>
        <end position="421"/>
    </location>
</feature>
<feature type="region of interest" description="Disordered" evidence="1">
    <location>
        <begin position="301"/>
        <end position="370"/>
    </location>
</feature>
<dbReference type="AlphaFoldDB" id="A0AA39ZWQ7"/>
<feature type="compositionally biased region" description="Low complexity" evidence="1">
    <location>
        <begin position="385"/>
        <end position="395"/>
    </location>
</feature>
<comment type="caution">
    <text evidence="2">The sequence shown here is derived from an EMBL/GenBank/DDBJ whole genome shotgun (WGS) entry which is preliminary data.</text>
</comment>
<feature type="compositionally biased region" description="Polar residues" evidence="1">
    <location>
        <begin position="342"/>
        <end position="368"/>
    </location>
</feature>
<feature type="compositionally biased region" description="Pro residues" evidence="1">
    <location>
        <begin position="514"/>
        <end position="529"/>
    </location>
</feature>
<dbReference type="EMBL" id="JAUKUA010000007">
    <property type="protein sequence ID" value="KAK0704967.1"/>
    <property type="molecule type" value="Genomic_DNA"/>
</dbReference>
<protein>
    <submittedName>
        <fullName evidence="2">Uncharacterized protein</fullName>
    </submittedName>
</protein>
<gene>
    <name evidence="2" type="ORF">B0H67DRAFT_557672</name>
</gene>
<feature type="region of interest" description="Disordered" evidence="1">
    <location>
        <begin position="1"/>
        <end position="43"/>
    </location>
</feature>
<evidence type="ECO:0000313" key="3">
    <source>
        <dbReference type="Proteomes" id="UP001172102"/>
    </source>
</evidence>
<evidence type="ECO:0000256" key="1">
    <source>
        <dbReference type="SAM" id="MobiDB-lite"/>
    </source>
</evidence>
<dbReference type="Proteomes" id="UP001172102">
    <property type="component" value="Unassembled WGS sequence"/>
</dbReference>
<sequence>MATRRLHSITPWPMGGSSAQHHPQNGVSSPSKQHHKRQATPAVVPHSRFVEGSMSDRVSAPPPPTFVDHAAAAAYERQFYEAGRERRDRLAHSYRPRPMSSAGHYQHEMLPPPLPQQPSRKGGFLAPLWDGVRERFHLTRSRSSGDIGQQGKRADDTAATVAAVASAPAGASPAGYPTREEVLESYKNLMASGFFDAHAIHGTRHPLKPAGGEDGANNAVAAPVRPLPPPVTVRQREMLAPKQGEMPPPKQPFMGHLSRQSKEALKFSAIPYSATRQPTLADLPSTIPPPRQPAMALSMVTPDDSSLQRGTKRGSDTHDMNVNNVNETGARKLVKKLRRSGSRVSSELTGTATSYPSITRGGATTSYPPITRGGIGLDMFKSRSSISSNAPSVASGISASTANSGTTDNSGIQRTSSKLTKSLTSKNFRRVIIPLPSINLTRRANRGHSPAPAPSAYSQTSRPVTPHPRDPTEPSPLAMNPVGPLHTVSKEDEGTHWYRCGREGDDIKMLDFPHSPPPVPVHRPQPSPERSPERPTTALAPPSFHYPQRVRAQRATAITIGSSGNGGNPNWMSVNRNSPLLDADRNAKRAPLLSSPVPKYKVFPSPQAGGDREDVVMLNRDSGVGQGVDENNSENVYRV</sequence>
<proteinExistence type="predicted"/>